<evidence type="ECO:0000313" key="2">
    <source>
        <dbReference type="Proteomes" id="UP001597438"/>
    </source>
</evidence>
<protein>
    <submittedName>
        <fullName evidence="1">Carboxypeptidase-like regulatory domain-containing protein</fullName>
    </submittedName>
</protein>
<proteinExistence type="predicted"/>
<evidence type="ECO:0000313" key="1">
    <source>
        <dbReference type="EMBL" id="MFD2834629.1"/>
    </source>
</evidence>
<dbReference type="EMBL" id="JBHUOJ010000033">
    <property type="protein sequence ID" value="MFD2834629.1"/>
    <property type="molecule type" value="Genomic_DNA"/>
</dbReference>
<accession>A0ABW5X9J3</accession>
<dbReference type="RefSeq" id="WP_251740564.1">
    <property type="nucleotide sequence ID" value="NZ_JBHUOJ010000033.1"/>
</dbReference>
<dbReference type="SUPFAM" id="SSF49464">
    <property type="entry name" value="Carboxypeptidase regulatory domain-like"/>
    <property type="match status" value="1"/>
</dbReference>
<sequence>MRVLISMLVCLFFICQPETLKAQERQIITGKIIVDSISREGIHVINLTSEIGTTTDKNGNFKIPVNLKDTLYFSSLQFENRNYVLQTEDLRRLYIEVRLEKKFNELEEVNIDNIKLSGYLDNDLSKIKFFDREKHHIPYPEKNISQTERRIFTATTGPGGQKLTVFSILSGTIPFDPIINGISGKTKYLKEL</sequence>
<dbReference type="Pfam" id="PF13715">
    <property type="entry name" value="CarbopepD_reg_2"/>
    <property type="match status" value="1"/>
</dbReference>
<gene>
    <name evidence="1" type="ORF">ACFSYS_15165</name>
</gene>
<comment type="caution">
    <text evidence="1">The sequence shown here is derived from an EMBL/GenBank/DDBJ whole genome shotgun (WGS) entry which is preliminary data.</text>
</comment>
<reference evidence="2" key="1">
    <citation type="journal article" date="2019" name="Int. J. Syst. Evol. Microbiol.">
        <title>The Global Catalogue of Microorganisms (GCM) 10K type strain sequencing project: providing services to taxonomists for standard genome sequencing and annotation.</title>
        <authorList>
            <consortium name="The Broad Institute Genomics Platform"/>
            <consortium name="The Broad Institute Genome Sequencing Center for Infectious Disease"/>
            <person name="Wu L."/>
            <person name="Ma J."/>
        </authorList>
    </citation>
    <scope>NUCLEOTIDE SEQUENCE [LARGE SCALE GENOMIC DNA]</scope>
    <source>
        <strain evidence="2">KCTC 52925</strain>
    </source>
</reference>
<keyword evidence="2" id="KW-1185">Reference proteome</keyword>
<dbReference type="InterPro" id="IPR008969">
    <property type="entry name" value="CarboxyPept-like_regulatory"/>
</dbReference>
<name>A0ABW5X9J3_9FLAO</name>
<dbReference type="Proteomes" id="UP001597438">
    <property type="component" value="Unassembled WGS sequence"/>
</dbReference>
<organism evidence="1 2">
    <name type="scientific">Christiangramia antarctica</name>
    <dbReference type="NCBI Taxonomy" id="2058158"/>
    <lineage>
        <taxon>Bacteria</taxon>
        <taxon>Pseudomonadati</taxon>
        <taxon>Bacteroidota</taxon>
        <taxon>Flavobacteriia</taxon>
        <taxon>Flavobacteriales</taxon>
        <taxon>Flavobacteriaceae</taxon>
        <taxon>Christiangramia</taxon>
    </lineage>
</organism>